<evidence type="ECO:0000256" key="3">
    <source>
        <dbReference type="ARBA" id="ARBA00022793"/>
    </source>
</evidence>
<comment type="cofactor">
    <cofactor evidence="1 12 13 14">
        <name>pyridoxal 5'-phosphate</name>
        <dbReference type="ChEBI" id="CHEBI:597326"/>
    </cofactor>
</comment>
<dbReference type="GO" id="GO:0009089">
    <property type="term" value="P:lysine biosynthetic process via diaminopimelate"/>
    <property type="evidence" value="ECO:0007669"/>
    <property type="project" value="UniProtKB-UniRule"/>
</dbReference>
<dbReference type="PROSITE" id="PS00878">
    <property type="entry name" value="ODR_DC_2_1"/>
    <property type="match status" value="1"/>
</dbReference>
<dbReference type="InterPro" id="IPR022653">
    <property type="entry name" value="De-COase2_pyr-phos_BS"/>
</dbReference>
<evidence type="ECO:0000256" key="4">
    <source>
        <dbReference type="ARBA" id="ARBA00022898"/>
    </source>
</evidence>
<keyword evidence="2 12" id="KW-0028">Amino-acid biosynthesis</keyword>
<proteinExistence type="inferred from homology"/>
<feature type="binding site" evidence="12">
    <location>
        <position position="377"/>
    </location>
    <ligand>
        <name>substrate</name>
    </ligand>
</feature>
<keyword evidence="17" id="KW-1185">Reference proteome</keyword>
<comment type="subunit">
    <text evidence="12">Homodimer.</text>
</comment>
<evidence type="ECO:0000256" key="6">
    <source>
        <dbReference type="ARBA" id="ARBA00023239"/>
    </source>
</evidence>
<dbReference type="Pfam" id="PF02784">
    <property type="entry name" value="Orn_Arg_deC_N"/>
    <property type="match status" value="1"/>
</dbReference>
<evidence type="ECO:0000313" key="17">
    <source>
        <dbReference type="Proteomes" id="UP001409585"/>
    </source>
</evidence>
<dbReference type="PANTHER" id="PTHR43727:SF2">
    <property type="entry name" value="GROUP IV DECARBOXYLASE"/>
    <property type="match status" value="1"/>
</dbReference>
<dbReference type="InterPro" id="IPR002986">
    <property type="entry name" value="DAP_deCOOHase_LysA"/>
</dbReference>
<dbReference type="SUPFAM" id="SSF51419">
    <property type="entry name" value="PLP-binding barrel"/>
    <property type="match status" value="1"/>
</dbReference>
<dbReference type="RefSeq" id="WP_345424259.1">
    <property type="nucleotide sequence ID" value="NZ_AP031496.1"/>
</dbReference>
<evidence type="ECO:0000256" key="10">
    <source>
        <dbReference type="ARBA" id="ARBA00066427"/>
    </source>
</evidence>
<feature type="modified residue" description="N6-(pyridoxal phosphate)lysine" evidence="12 13">
    <location>
        <position position="65"/>
    </location>
</feature>
<evidence type="ECO:0000256" key="11">
    <source>
        <dbReference type="ARBA" id="ARBA00074972"/>
    </source>
</evidence>
<dbReference type="PANTHER" id="PTHR43727">
    <property type="entry name" value="DIAMINOPIMELATE DECARBOXYLASE"/>
    <property type="match status" value="1"/>
</dbReference>
<reference evidence="17" key="1">
    <citation type="journal article" date="2019" name="Int. J. Syst. Evol. Microbiol.">
        <title>The Global Catalogue of Microorganisms (GCM) 10K type strain sequencing project: providing services to taxonomists for standard genome sequencing and annotation.</title>
        <authorList>
            <consortium name="The Broad Institute Genomics Platform"/>
            <consortium name="The Broad Institute Genome Sequencing Center for Infectious Disease"/>
            <person name="Wu L."/>
            <person name="Ma J."/>
        </authorList>
    </citation>
    <scope>NUCLEOTIDE SEQUENCE [LARGE SCALE GENOMIC DNA]</scope>
    <source>
        <strain evidence="17">JCM 19134</strain>
    </source>
</reference>
<protein>
    <recommendedName>
        <fullName evidence="11 12">Diaminopimelate decarboxylase</fullName>
        <shortName evidence="12">DAP decarboxylase</shortName>
        <shortName evidence="12">DAPDC</shortName>
        <ecNumber evidence="10 12">4.1.1.20</ecNumber>
    </recommendedName>
</protein>
<accession>A0AAV3U687</accession>
<dbReference type="AlphaFoldDB" id="A0AAV3U687"/>
<dbReference type="SUPFAM" id="SSF50621">
    <property type="entry name" value="Alanine racemase C-terminal domain-like"/>
    <property type="match status" value="1"/>
</dbReference>
<dbReference type="Gene3D" id="2.40.37.10">
    <property type="entry name" value="Lyase, Ornithine Decarboxylase, Chain A, domain 1"/>
    <property type="match status" value="1"/>
</dbReference>
<keyword evidence="3 12" id="KW-0210">Decarboxylase</keyword>
<keyword evidence="4 12" id="KW-0663">Pyridoxal phosphate</keyword>
<name>A0AAV3U687_9ALTE</name>
<keyword evidence="5 12" id="KW-0457">Lysine biosynthesis</keyword>
<dbReference type="InterPro" id="IPR009006">
    <property type="entry name" value="Ala_racemase/Decarboxylase_C"/>
</dbReference>
<evidence type="ECO:0000259" key="15">
    <source>
        <dbReference type="Pfam" id="PF02784"/>
    </source>
</evidence>
<evidence type="ECO:0000256" key="2">
    <source>
        <dbReference type="ARBA" id="ARBA00022605"/>
    </source>
</evidence>
<evidence type="ECO:0000256" key="12">
    <source>
        <dbReference type="HAMAP-Rule" id="MF_02120"/>
    </source>
</evidence>
<dbReference type="InterPro" id="IPR022644">
    <property type="entry name" value="De-COase2_N"/>
</dbReference>
<feature type="binding site" evidence="12">
    <location>
        <position position="282"/>
    </location>
    <ligand>
        <name>substrate</name>
    </ligand>
</feature>
<organism evidence="16 17">
    <name type="scientific">Halioxenophilus aromaticivorans</name>
    <dbReference type="NCBI Taxonomy" id="1306992"/>
    <lineage>
        <taxon>Bacteria</taxon>
        <taxon>Pseudomonadati</taxon>
        <taxon>Pseudomonadota</taxon>
        <taxon>Gammaproteobacteria</taxon>
        <taxon>Alteromonadales</taxon>
        <taxon>Alteromonadaceae</taxon>
        <taxon>Halioxenophilus</taxon>
    </lineage>
</organism>
<feature type="domain" description="Orn/DAP/Arg decarboxylase 2 N-terminal" evidence="15">
    <location>
        <begin position="45"/>
        <end position="285"/>
    </location>
</feature>
<comment type="similarity">
    <text evidence="9 12">Belongs to the Orn/Lys/Arg decarboxylase class-II family. LysA subfamily.</text>
</comment>
<dbReference type="HAMAP" id="MF_02120">
    <property type="entry name" value="LysA"/>
    <property type="match status" value="1"/>
</dbReference>
<evidence type="ECO:0000256" key="8">
    <source>
        <dbReference type="ARBA" id="ARBA00060643"/>
    </source>
</evidence>
<feature type="binding site" evidence="12">
    <location>
        <position position="350"/>
    </location>
    <ligand>
        <name>substrate</name>
    </ligand>
</feature>
<dbReference type="EMBL" id="BAABLX010000028">
    <property type="protein sequence ID" value="GAA4948756.1"/>
    <property type="molecule type" value="Genomic_DNA"/>
</dbReference>
<gene>
    <name evidence="12 16" type="primary">lysA</name>
    <name evidence="16" type="ORF">GCM10025791_31020</name>
</gene>
<dbReference type="Proteomes" id="UP001409585">
    <property type="component" value="Unassembled WGS sequence"/>
</dbReference>
<sequence>MKLNDHNHIYYQNGQLQMEGVAVSELAKQYGTPLYLYSSSVIADNFNAYKNAAKSIPTMVCYAIKANSNLAILQALAKLGAGFDIVSGGELQRVLQAGGDASKVVFSGVGKTADEMALALEAGVHCFNVESDAELSLLSRVASQRGDTARISLRVNPDVDPKTHPYISTGLRDNKFGITFEQAPAVYQRAAGLPGIEIVGVDCHIGSQLTELAPFNDAVDRLLELIAELKAQGISLEHIDMGGGLGINYSGSEAPPTKSSYLAALESKLANTGLSLILEPGRSIVGDAGVLVTQVQYLKPTAHKNFAIVDAAMNDNIRPALYQAEQRIVSVTETSDAPVQTWDLVGPVCESADFIGKDRPLALTAGDYLAQLDAGAYCFGMASNYNTRARAAEVLIAGDDHWLVRERETFADLIRGEHLLP</sequence>
<evidence type="ECO:0000256" key="7">
    <source>
        <dbReference type="ARBA" id="ARBA00050464"/>
    </source>
</evidence>
<evidence type="ECO:0000256" key="9">
    <source>
        <dbReference type="ARBA" id="ARBA00060983"/>
    </source>
</evidence>
<dbReference type="PRINTS" id="PR01179">
    <property type="entry name" value="ODADCRBXLASE"/>
</dbReference>
<comment type="pathway">
    <text evidence="8 12 14">Amino-acid biosynthesis; L-lysine biosynthesis via DAP pathway; L-lysine from DL-2,6-diaminopimelate: step 1/1.</text>
</comment>
<keyword evidence="6 12" id="KW-0456">Lyase</keyword>
<dbReference type="InterPro" id="IPR000183">
    <property type="entry name" value="Orn/DAP/Arg_de-COase"/>
</dbReference>
<evidence type="ECO:0000256" key="13">
    <source>
        <dbReference type="PIRSR" id="PIRSR600183-50"/>
    </source>
</evidence>
<dbReference type="CDD" id="cd06828">
    <property type="entry name" value="PLPDE_III_DapDC"/>
    <property type="match status" value="1"/>
</dbReference>
<dbReference type="FunFam" id="2.40.37.10:FF:000003">
    <property type="entry name" value="Diaminopimelate decarboxylase"/>
    <property type="match status" value="1"/>
</dbReference>
<dbReference type="NCBIfam" id="TIGR01048">
    <property type="entry name" value="lysA"/>
    <property type="match status" value="1"/>
</dbReference>
<comment type="function">
    <text evidence="12">Specifically catalyzes the decarboxylation of meso-diaminopimelate (meso-DAP) to L-lysine.</text>
</comment>
<dbReference type="GO" id="GO:0008836">
    <property type="term" value="F:diaminopimelate decarboxylase activity"/>
    <property type="evidence" value="ECO:0007669"/>
    <property type="project" value="UniProtKB-UniRule"/>
</dbReference>
<comment type="catalytic activity">
    <reaction evidence="7 12 14">
        <text>meso-2,6-diaminopimelate + H(+) = L-lysine + CO2</text>
        <dbReference type="Rhea" id="RHEA:15101"/>
        <dbReference type="ChEBI" id="CHEBI:15378"/>
        <dbReference type="ChEBI" id="CHEBI:16526"/>
        <dbReference type="ChEBI" id="CHEBI:32551"/>
        <dbReference type="ChEBI" id="CHEBI:57791"/>
        <dbReference type="EC" id="4.1.1.20"/>
    </reaction>
</comment>
<dbReference type="PRINTS" id="PR01181">
    <property type="entry name" value="DAPDCRBXLASE"/>
</dbReference>
<feature type="binding site" evidence="12">
    <location>
        <position position="322"/>
    </location>
    <ligand>
        <name>substrate</name>
    </ligand>
</feature>
<feature type="binding site" evidence="12">
    <location>
        <position position="244"/>
    </location>
    <ligand>
        <name>pyridoxal 5'-phosphate</name>
        <dbReference type="ChEBI" id="CHEBI:597326"/>
    </ligand>
</feature>
<evidence type="ECO:0000256" key="5">
    <source>
        <dbReference type="ARBA" id="ARBA00023154"/>
    </source>
</evidence>
<dbReference type="EC" id="4.1.1.20" evidence="10 12"/>
<evidence type="ECO:0000256" key="14">
    <source>
        <dbReference type="RuleBase" id="RU003738"/>
    </source>
</evidence>
<dbReference type="Gene3D" id="3.20.20.10">
    <property type="entry name" value="Alanine racemase"/>
    <property type="match status" value="1"/>
</dbReference>
<feature type="binding site" evidence="12">
    <location>
        <position position="377"/>
    </location>
    <ligand>
        <name>pyridoxal 5'-phosphate</name>
        <dbReference type="ChEBI" id="CHEBI:597326"/>
    </ligand>
</feature>
<feature type="binding site" evidence="12">
    <location>
        <position position="318"/>
    </location>
    <ligand>
        <name>substrate</name>
    </ligand>
</feature>
<feature type="active site" description="Proton donor" evidence="13">
    <location>
        <position position="349"/>
    </location>
</feature>
<feature type="binding site" evidence="12">
    <location>
        <begin position="279"/>
        <end position="282"/>
    </location>
    <ligand>
        <name>pyridoxal 5'-phosphate</name>
        <dbReference type="ChEBI" id="CHEBI:597326"/>
    </ligand>
</feature>
<dbReference type="FunFam" id="3.20.20.10:FF:000003">
    <property type="entry name" value="Diaminopimelate decarboxylase"/>
    <property type="match status" value="1"/>
</dbReference>
<dbReference type="GO" id="GO:0030170">
    <property type="term" value="F:pyridoxal phosphate binding"/>
    <property type="evidence" value="ECO:0007669"/>
    <property type="project" value="UniProtKB-UniRule"/>
</dbReference>
<evidence type="ECO:0000313" key="16">
    <source>
        <dbReference type="EMBL" id="GAA4948756.1"/>
    </source>
</evidence>
<evidence type="ECO:0000256" key="1">
    <source>
        <dbReference type="ARBA" id="ARBA00001933"/>
    </source>
</evidence>
<dbReference type="InterPro" id="IPR029066">
    <property type="entry name" value="PLP-binding_barrel"/>
</dbReference>
<comment type="caution">
    <text evidence="16">The sequence shown here is derived from an EMBL/GenBank/DDBJ whole genome shotgun (WGS) entry which is preliminary data.</text>
</comment>